<dbReference type="InterPro" id="IPR010890">
    <property type="entry name" value="PriC"/>
</dbReference>
<dbReference type="AlphaFoldDB" id="A0A0W0XQ66"/>
<evidence type="ECO:0000313" key="2">
    <source>
        <dbReference type="Proteomes" id="UP000054608"/>
    </source>
</evidence>
<dbReference type="PATRIC" id="fig|458.5.peg.1738"/>
<proteinExistence type="predicted"/>
<keyword evidence="2" id="KW-1185">Reference proteome</keyword>
<dbReference type="EMBL" id="LNYT01000020">
    <property type="protein sequence ID" value="KTD46741.1"/>
    <property type="molecule type" value="Genomic_DNA"/>
</dbReference>
<comment type="caution">
    <text evidence="1">The sequence shown here is derived from an EMBL/GenBank/DDBJ whole genome shotgun (WGS) entry which is preliminary data.</text>
</comment>
<protein>
    <submittedName>
        <fullName evidence="1">Coiled-coil protein</fullName>
    </submittedName>
</protein>
<evidence type="ECO:0000313" key="1">
    <source>
        <dbReference type="EMBL" id="KTD46741.1"/>
    </source>
</evidence>
<organism evidence="1 2">
    <name type="scientific">Legionella rubrilucens</name>
    <dbReference type="NCBI Taxonomy" id="458"/>
    <lineage>
        <taxon>Bacteria</taxon>
        <taxon>Pseudomonadati</taxon>
        <taxon>Pseudomonadota</taxon>
        <taxon>Gammaproteobacteria</taxon>
        <taxon>Legionellales</taxon>
        <taxon>Legionellaceae</taxon>
        <taxon>Legionella</taxon>
    </lineage>
</organism>
<dbReference type="STRING" id="458.Lrub_1663"/>
<accession>A0A0W0XQ66</accession>
<sequence length="172" mass="19621">MTSTVQGLLNELNARLPELEWKLANLHAFNPLSLPKGLFQTVNAPLASAFIAEVKHDIDRLAERDDLQSARFVAERIKQKINVLVNLCQLNEKPRAPIEKPGYSLPRIMTRQQWLQSLENDLEALGHQQQALLNRYQKNLNAEAQLSLQAELGELEKRMTLLRETYQKAITA</sequence>
<dbReference type="OrthoDB" id="5649075at2"/>
<dbReference type="Proteomes" id="UP000054608">
    <property type="component" value="Unassembled WGS sequence"/>
</dbReference>
<gene>
    <name evidence="1" type="ORF">Lrub_1663</name>
</gene>
<dbReference type="RefSeq" id="WP_058531752.1">
    <property type="nucleotide sequence ID" value="NZ_CAAAIN010000005.1"/>
</dbReference>
<reference evidence="1 2" key="1">
    <citation type="submission" date="2015-11" db="EMBL/GenBank/DDBJ databases">
        <title>Genomic analysis of 38 Legionella species identifies large and diverse effector repertoires.</title>
        <authorList>
            <person name="Burstein D."/>
            <person name="Amaro F."/>
            <person name="Zusman T."/>
            <person name="Lifshitz Z."/>
            <person name="Cohen O."/>
            <person name="Gilbert J.A."/>
            <person name="Pupko T."/>
            <person name="Shuman H.A."/>
            <person name="Segal G."/>
        </authorList>
    </citation>
    <scope>NUCLEOTIDE SEQUENCE [LARGE SCALE GENOMIC DNA]</scope>
    <source>
        <strain evidence="1 2">WA-270A-C2</strain>
    </source>
</reference>
<dbReference type="Pfam" id="PF07445">
    <property type="entry name" value="PriC"/>
    <property type="match status" value="1"/>
</dbReference>
<name>A0A0W0XQ66_9GAMM</name>